<feature type="active site" evidence="4">
    <location>
        <position position="25"/>
    </location>
</feature>
<evidence type="ECO:0000313" key="6">
    <source>
        <dbReference type="EMBL" id="AHG41438.1"/>
    </source>
</evidence>
<protein>
    <recommendedName>
        <fullName evidence="2">protein-glutamate methylesterase</fullName>
        <ecNumber evidence="2">3.1.1.61</ecNumber>
    </recommendedName>
</protein>
<accession>W0MWP2</accession>
<dbReference type="GO" id="GO:0008984">
    <property type="term" value="F:protein-glutamate methylesterase activity"/>
    <property type="evidence" value="ECO:0007669"/>
    <property type="project" value="UniProtKB-EC"/>
</dbReference>
<dbReference type="InterPro" id="IPR000673">
    <property type="entry name" value="Sig_transdc_resp-reg_Me-estase"/>
</dbReference>
<dbReference type="CDD" id="cd16433">
    <property type="entry name" value="CheB"/>
    <property type="match status" value="1"/>
</dbReference>
<feature type="domain" description="CheB-type methylesterase" evidence="5">
    <location>
        <begin position="13"/>
        <end position="198"/>
    </location>
</feature>
<dbReference type="GO" id="GO:0000156">
    <property type="term" value="F:phosphorelay response regulator activity"/>
    <property type="evidence" value="ECO:0007669"/>
    <property type="project" value="InterPro"/>
</dbReference>
<keyword evidence="4" id="KW-0145">Chemotaxis</keyword>
<comment type="catalytic activity">
    <reaction evidence="3">
        <text>[protein]-L-glutamate 5-O-methyl ester + H2O = L-glutamyl-[protein] + methanol + H(+)</text>
        <dbReference type="Rhea" id="RHEA:23236"/>
        <dbReference type="Rhea" id="RHEA-COMP:10208"/>
        <dbReference type="Rhea" id="RHEA-COMP:10311"/>
        <dbReference type="ChEBI" id="CHEBI:15377"/>
        <dbReference type="ChEBI" id="CHEBI:15378"/>
        <dbReference type="ChEBI" id="CHEBI:17790"/>
        <dbReference type="ChEBI" id="CHEBI:29973"/>
        <dbReference type="ChEBI" id="CHEBI:82795"/>
        <dbReference type="EC" id="3.1.1.61"/>
    </reaction>
</comment>
<dbReference type="EMBL" id="CP007014">
    <property type="protein sequence ID" value="AHG41438.1"/>
    <property type="molecule type" value="Genomic_DNA"/>
</dbReference>
<name>W0MWP2_PSESX</name>
<dbReference type="RefSeq" id="WP_025390076.1">
    <property type="nucleotide sequence ID" value="NZ_CP007014.1"/>
</dbReference>
<dbReference type="Pfam" id="PF01339">
    <property type="entry name" value="CheB_methylest"/>
    <property type="match status" value="1"/>
</dbReference>
<dbReference type="GO" id="GO:0005737">
    <property type="term" value="C:cytoplasm"/>
    <property type="evidence" value="ECO:0007669"/>
    <property type="project" value="InterPro"/>
</dbReference>
<evidence type="ECO:0000256" key="1">
    <source>
        <dbReference type="ARBA" id="ARBA00022801"/>
    </source>
</evidence>
<dbReference type="PROSITE" id="PS50122">
    <property type="entry name" value="CHEB"/>
    <property type="match status" value="1"/>
</dbReference>
<sequence>MKTDFSADSIGDALPDVDAIVVGASAGGVEALLRIFSTLRPGFSLPILTVLHLPDDRRSQLAQVFQNRLPIPVKEADDKEDIVPGTLYFAPAGYHLSVESDRSLSLSQEERVFYSRPSIDILFDSAADAYGSRLAGVLLTGANNDGARGLLQVRKNGGFTVVQNPLQAQASTMPEAALALQSPDYLLSLNDIGRLLVELERTAC</sequence>
<proteinExistence type="predicted"/>
<keyword evidence="1 4" id="KW-0378">Hydrolase</keyword>
<dbReference type="AlphaFoldDB" id="W0MWP2"/>
<organism evidence="6 7">
    <name type="scientific">Pseudomonas syringae CC1557</name>
    <dbReference type="NCBI Taxonomy" id="1357279"/>
    <lineage>
        <taxon>Bacteria</taxon>
        <taxon>Pseudomonadati</taxon>
        <taxon>Pseudomonadota</taxon>
        <taxon>Gammaproteobacteria</taxon>
        <taxon>Pseudomonadales</taxon>
        <taxon>Pseudomonadaceae</taxon>
        <taxon>Pseudomonas</taxon>
        <taxon>Pseudomonas syringae</taxon>
    </lineage>
</organism>
<dbReference type="STRING" id="1357279.N018_15055"/>
<reference evidence="6 7" key="1">
    <citation type="submission" date="2013-12" db="EMBL/GenBank/DDBJ databases">
        <title>Interactions Between Genome Architecture and Virulence Genes in Pseudomonas syringae, strain CC1557 as a model.</title>
        <authorList>
            <person name="Baltrus D."/>
            <person name="Hockett K."/>
            <person name="Karlsrud E."/>
            <person name="Dougherty K."/>
            <person name="Nishimura M."/>
        </authorList>
    </citation>
    <scope>NUCLEOTIDE SEQUENCE [LARGE SCALE GENOMIC DNA]</scope>
    <source>
        <strain evidence="6 7">CC1557</strain>
    </source>
</reference>
<dbReference type="SUPFAM" id="SSF52738">
    <property type="entry name" value="Methylesterase CheB, C-terminal domain"/>
    <property type="match status" value="1"/>
</dbReference>
<dbReference type="PANTHER" id="PTHR42872:SF6">
    <property type="entry name" value="PROTEIN-GLUTAMATE METHYLESTERASE_PROTEIN-GLUTAMINE GLUTAMINASE"/>
    <property type="match status" value="1"/>
</dbReference>
<dbReference type="eggNOG" id="COG2201">
    <property type="taxonomic scope" value="Bacteria"/>
</dbReference>
<dbReference type="HOGENOM" id="CLU_000445_51_2_6"/>
<gene>
    <name evidence="6" type="ORF">N018_15055</name>
</gene>
<dbReference type="PANTHER" id="PTHR42872">
    <property type="entry name" value="PROTEIN-GLUTAMATE METHYLESTERASE/PROTEIN-GLUTAMINE GLUTAMINASE"/>
    <property type="match status" value="1"/>
</dbReference>
<dbReference type="Gene3D" id="3.40.50.180">
    <property type="entry name" value="Methylesterase CheB, C-terminal domain"/>
    <property type="match status" value="1"/>
</dbReference>
<dbReference type="KEGG" id="psyr:N018_15055"/>
<evidence type="ECO:0000256" key="2">
    <source>
        <dbReference type="ARBA" id="ARBA00039140"/>
    </source>
</evidence>
<dbReference type="GO" id="GO:0006935">
    <property type="term" value="P:chemotaxis"/>
    <property type="evidence" value="ECO:0007669"/>
    <property type="project" value="UniProtKB-UniRule"/>
</dbReference>
<dbReference type="Proteomes" id="UP000019089">
    <property type="component" value="Chromosome"/>
</dbReference>
<evidence type="ECO:0000313" key="7">
    <source>
        <dbReference type="Proteomes" id="UP000019089"/>
    </source>
</evidence>
<dbReference type="InterPro" id="IPR035909">
    <property type="entry name" value="CheB_C"/>
</dbReference>
<feature type="active site" evidence="4">
    <location>
        <position position="52"/>
    </location>
</feature>
<feature type="active site" evidence="4">
    <location>
        <position position="145"/>
    </location>
</feature>
<dbReference type="EC" id="3.1.1.61" evidence="2"/>
<evidence type="ECO:0000256" key="4">
    <source>
        <dbReference type="PROSITE-ProRule" id="PRU00050"/>
    </source>
</evidence>
<evidence type="ECO:0000259" key="5">
    <source>
        <dbReference type="PROSITE" id="PS50122"/>
    </source>
</evidence>
<evidence type="ECO:0000256" key="3">
    <source>
        <dbReference type="ARBA" id="ARBA00048267"/>
    </source>
</evidence>